<dbReference type="Proteomes" id="UP000230251">
    <property type="component" value="Unassembled WGS sequence"/>
</dbReference>
<evidence type="ECO:0000313" key="2">
    <source>
        <dbReference type="Proteomes" id="UP000230251"/>
    </source>
</evidence>
<dbReference type="EMBL" id="PFSI01000014">
    <property type="protein sequence ID" value="PJC24859.1"/>
    <property type="molecule type" value="Genomic_DNA"/>
</dbReference>
<dbReference type="AlphaFoldDB" id="A0A2M8EQ43"/>
<proteinExistence type="predicted"/>
<protein>
    <submittedName>
        <fullName evidence="1">Uncharacterized protein</fullName>
    </submittedName>
</protein>
<name>A0A2M8EQ43_9BACT</name>
<comment type="caution">
    <text evidence="1">The sequence shown here is derived from an EMBL/GenBank/DDBJ whole genome shotgun (WGS) entry which is preliminary data.</text>
</comment>
<evidence type="ECO:0000313" key="1">
    <source>
        <dbReference type="EMBL" id="PJC24859.1"/>
    </source>
</evidence>
<gene>
    <name evidence="1" type="ORF">CO057_00735</name>
</gene>
<organism evidence="1 2">
    <name type="scientific">Candidatus Uhrbacteria bacterium CG_4_9_14_0_2_um_filter_41_50</name>
    <dbReference type="NCBI Taxonomy" id="1975031"/>
    <lineage>
        <taxon>Bacteria</taxon>
        <taxon>Candidatus Uhriibacteriota</taxon>
    </lineage>
</organism>
<accession>A0A2M8EQ43</accession>
<sequence length="146" mass="16532">MFDIAYTKVVEFKYHQYFNSSTTMLPKMGVKIKCARTGGWGKRIFLLKSPAARPRKRAYWQAGKNSFPPTPFLFARPSVRFSAPPLAEQSIGVSFKIGSSFVQQLRPIKTFQIFRGKSLFARPAGVYPARRCGNGSRFAKSPVFRN</sequence>
<reference evidence="2" key="1">
    <citation type="submission" date="2017-09" db="EMBL/GenBank/DDBJ databases">
        <title>Depth-based differentiation of microbial function through sediment-hosted aquifers and enrichment of novel symbionts in the deep terrestrial subsurface.</title>
        <authorList>
            <person name="Probst A.J."/>
            <person name="Ladd B."/>
            <person name="Jarett J.K."/>
            <person name="Geller-Mcgrath D.E."/>
            <person name="Sieber C.M.K."/>
            <person name="Emerson J.B."/>
            <person name="Anantharaman K."/>
            <person name="Thomas B.C."/>
            <person name="Malmstrom R."/>
            <person name="Stieglmeier M."/>
            <person name="Klingl A."/>
            <person name="Woyke T."/>
            <person name="Ryan C.M."/>
            <person name="Banfield J.F."/>
        </authorList>
    </citation>
    <scope>NUCLEOTIDE SEQUENCE [LARGE SCALE GENOMIC DNA]</scope>
</reference>